<sequence length="250" mass="25300">MLGGIGDDIYVVDIATDVVIENVNEGTDTVRTALVSYTLGNNVENLTYTGSANFSGAGNALDNTITGGAGNDTLNGGAGADTLIGGAGNDTYIVDNAGDIVTEAADAGIDTVRTNLAAYALGINVENLTFIGTGPFAGTGNALNNVIVGGSGPNTLTGGAGNDTLTGGAAADVFVYSSNWGHDTITNFVATGSAHDAISIDHNIFADWESLFAATEQSGSDTIITADSENTIMLRNVALSSLQSWDFLFA</sequence>
<dbReference type="SUPFAM" id="SSF51120">
    <property type="entry name" value="beta-Roll"/>
    <property type="match status" value="2"/>
</dbReference>
<dbReference type="PANTHER" id="PTHR38340">
    <property type="entry name" value="S-LAYER PROTEIN"/>
    <property type="match status" value="1"/>
</dbReference>
<dbReference type="PANTHER" id="PTHR38340:SF1">
    <property type="entry name" value="S-LAYER PROTEIN"/>
    <property type="match status" value="1"/>
</dbReference>
<dbReference type="Gene3D" id="2.150.10.10">
    <property type="entry name" value="Serralysin-like metalloprotease, C-terminal"/>
    <property type="match status" value="2"/>
</dbReference>
<dbReference type="PROSITE" id="PS00330">
    <property type="entry name" value="HEMOLYSIN_CALCIUM"/>
    <property type="match status" value="1"/>
</dbReference>
<dbReference type="EMBL" id="JACIFV010000028">
    <property type="protein sequence ID" value="MBB4195316.1"/>
    <property type="molecule type" value="Genomic_DNA"/>
</dbReference>
<keyword evidence="4" id="KW-1185">Reference proteome</keyword>
<proteinExistence type="predicted"/>
<dbReference type="GO" id="GO:0005576">
    <property type="term" value="C:extracellular region"/>
    <property type="evidence" value="ECO:0007669"/>
    <property type="project" value="UniProtKB-SubCell"/>
</dbReference>
<dbReference type="AlphaFoldDB" id="A0A7W6QD02"/>
<evidence type="ECO:0000256" key="1">
    <source>
        <dbReference type="ARBA" id="ARBA00004613"/>
    </source>
</evidence>
<name>A0A7W6QD02_9HYPH</name>
<keyword evidence="2" id="KW-0964">Secreted</keyword>
<accession>A0A7W6QD02</accession>
<dbReference type="PRINTS" id="PR00313">
    <property type="entry name" value="CABNDNGRPT"/>
</dbReference>
<comment type="caution">
    <text evidence="3">The sequence shown here is derived from an EMBL/GenBank/DDBJ whole genome shotgun (WGS) entry which is preliminary data.</text>
</comment>
<dbReference type="Pfam" id="PF00353">
    <property type="entry name" value="HemolysinCabind"/>
    <property type="match status" value="2"/>
</dbReference>
<dbReference type="InterPro" id="IPR050557">
    <property type="entry name" value="RTX_toxin/Mannuronan_C5-epim"/>
</dbReference>
<dbReference type="InterPro" id="IPR018511">
    <property type="entry name" value="Hemolysin-typ_Ca-bd_CS"/>
</dbReference>
<dbReference type="InterPro" id="IPR011049">
    <property type="entry name" value="Serralysin-like_metalloprot_C"/>
</dbReference>
<evidence type="ECO:0000313" key="4">
    <source>
        <dbReference type="Proteomes" id="UP000524492"/>
    </source>
</evidence>
<organism evidence="3 4">
    <name type="scientific">Rhizobium aethiopicum</name>
    <dbReference type="NCBI Taxonomy" id="1138170"/>
    <lineage>
        <taxon>Bacteria</taxon>
        <taxon>Pseudomonadati</taxon>
        <taxon>Pseudomonadota</taxon>
        <taxon>Alphaproteobacteria</taxon>
        <taxon>Hyphomicrobiales</taxon>
        <taxon>Rhizobiaceae</taxon>
        <taxon>Rhizobium/Agrobacterium group</taxon>
        <taxon>Rhizobium</taxon>
    </lineage>
</organism>
<dbReference type="Proteomes" id="UP000524492">
    <property type="component" value="Unassembled WGS sequence"/>
</dbReference>
<evidence type="ECO:0000313" key="3">
    <source>
        <dbReference type="EMBL" id="MBB4195316.1"/>
    </source>
</evidence>
<gene>
    <name evidence="3" type="ORF">GGD53_005506</name>
</gene>
<evidence type="ECO:0000256" key="2">
    <source>
        <dbReference type="ARBA" id="ARBA00022525"/>
    </source>
</evidence>
<dbReference type="InterPro" id="IPR001343">
    <property type="entry name" value="Hemolysn_Ca-bd"/>
</dbReference>
<comment type="subcellular location">
    <subcellularLocation>
        <location evidence="1">Secreted</location>
    </subcellularLocation>
</comment>
<reference evidence="3 4" key="1">
    <citation type="submission" date="2020-08" db="EMBL/GenBank/DDBJ databases">
        <title>Genomic Encyclopedia of Type Strains, Phase IV (KMG-V): Genome sequencing to study the core and pangenomes of soil and plant-associated prokaryotes.</title>
        <authorList>
            <person name="Whitman W."/>
        </authorList>
    </citation>
    <scope>NUCLEOTIDE SEQUENCE [LARGE SCALE GENOMIC DNA]</scope>
    <source>
        <strain evidence="3 4">SEMIA 4074</strain>
    </source>
</reference>
<protein>
    <submittedName>
        <fullName evidence="3">Ca2+-binding RTX toxin-like protein</fullName>
    </submittedName>
</protein>
<dbReference type="GO" id="GO:0005509">
    <property type="term" value="F:calcium ion binding"/>
    <property type="evidence" value="ECO:0007669"/>
    <property type="project" value="InterPro"/>
</dbReference>